<reference evidence="3" key="1">
    <citation type="journal article" date="2013" name="Nat. Genet.">
        <title>The Capsella rubella genome and the genomic consequences of rapid mating system evolution.</title>
        <authorList>
            <person name="Slotte T."/>
            <person name="Hazzouri K.M."/>
            <person name="Agren J.A."/>
            <person name="Koenig D."/>
            <person name="Maumus F."/>
            <person name="Guo Y.L."/>
            <person name="Steige K."/>
            <person name="Platts A.E."/>
            <person name="Escobar J.S."/>
            <person name="Newman L.K."/>
            <person name="Wang W."/>
            <person name="Mandakova T."/>
            <person name="Vello E."/>
            <person name="Smith L.M."/>
            <person name="Henz S.R."/>
            <person name="Steffen J."/>
            <person name="Takuno S."/>
            <person name="Brandvain Y."/>
            <person name="Coop G."/>
            <person name="Andolfatto P."/>
            <person name="Hu T.T."/>
            <person name="Blanchette M."/>
            <person name="Clark R.M."/>
            <person name="Quesneville H."/>
            <person name="Nordborg M."/>
            <person name="Gaut B.S."/>
            <person name="Lysak M.A."/>
            <person name="Jenkins J."/>
            <person name="Grimwood J."/>
            <person name="Chapman J."/>
            <person name="Prochnik S."/>
            <person name="Shu S."/>
            <person name="Rokhsar D."/>
            <person name="Schmutz J."/>
            <person name="Weigel D."/>
            <person name="Wright S.I."/>
        </authorList>
    </citation>
    <scope>NUCLEOTIDE SEQUENCE [LARGE SCALE GENOMIC DNA]</scope>
    <source>
        <strain evidence="3">cv. Monte Gargano</strain>
    </source>
</reference>
<keyword evidence="1" id="KW-0732">Signal</keyword>
<organism evidence="2 3">
    <name type="scientific">Capsella rubella</name>
    <dbReference type="NCBI Taxonomy" id="81985"/>
    <lineage>
        <taxon>Eukaryota</taxon>
        <taxon>Viridiplantae</taxon>
        <taxon>Streptophyta</taxon>
        <taxon>Embryophyta</taxon>
        <taxon>Tracheophyta</taxon>
        <taxon>Spermatophyta</taxon>
        <taxon>Magnoliopsida</taxon>
        <taxon>eudicotyledons</taxon>
        <taxon>Gunneridae</taxon>
        <taxon>Pentapetalae</taxon>
        <taxon>rosids</taxon>
        <taxon>malvids</taxon>
        <taxon>Brassicales</taxon>
        <taxon>Brassicaceae</taxon>
        <taxon>Camelineae</taxon>
        <taxon>Capsella</taxon>
    </lineage>
</organism>
<protein>
    <submittedName>
        <fullName evidence="2">Uncharacterized protein</fullName>
    </submittedName>
</protein>
<proteinExistence type="predicted"/>
<evidence type="ECO:0000313" key="2">
    <source>
        <dbReference type="EMBL" id="EOA32648.1"/>
    </source>
</evidence>
<name>R0I824_9BRAS</name>
<accession>R0I824</accession>
<feature type="chain" id="PRO_5004343412" evidence="1">
    <location>
        <begin position="26"/>
        <end position="78"/>
    </location>
</feature>
<dbReference type="AlphaFoldDB" id="R0I824"/>
<evidence type="ECO:0000256" key="1">
    <source>
        <dbReference type="SAM" id="SignalP"/>
    </source>
</evidence>
<dbReference type="Proteomes" id="UP000029121">
    <property type="component" value="Unassembled WGS sequence"/>
</dbReference>
<keyword evidence="3" id="KW-1185">Reference proteome</keyword>
<gene>
    <name evidence="2" type="ORF">CARUB_v10015945mg</name>
</gene>
<sequence>MMNISLKLSLLIFILVITSDIGSEARELIGANNEFEVPAESSNYAGTTRTLMQDPLQGQTCKADADCLKCSTGFATFF</sequence>
<evidence type="ECO:0000313" key="3">
    <source>
        <dbReference type="Proteomes" id="UP000029121"/>
    </source>
</evidence>
<feature type="signal peptide" evidence="1">
    <location>
        <begin position="1"/>
        <end position="25"/>
    </location>
</feature>
<dbReference type="EMBL" id="KB870807">
    <property type="protein sequence ID" value="EOA32648.1"/>
    <property type="molecule type" value="Genomic_DNA"/>
</dbReference>